<dbReference type="InterPro" id="IPR001296">
    <property type="entry name" value="Glyco_trans_1"/>
</dbReference>
<dbReference type="PANTHER" id="PTHR12526">
    <property type="entry name" value="GLYCOSYLTRANSFERASE"/>
    <property type="match status" value="1"/>
</dbReference>
<evidence type="ECO:0000259" key="2">
    <source>
        <dbReference type="Pfam" id="PF00534"/>
    </source>
</evidence>
<keyword evidence="4" id="KW-1185">Reference proteome</keyword>
<protein>
    <submittedName>
        <fullName evidence="3">Colanic acid biosynthesis glycosyltransferase WcaL</fullName>
    </submittedName>
</protein>
<dbReference type="AlphaFoldDB" id="A0A916XSI8"/>
<dbReference type="Pfam" id="PF00534">
    <property type="entry name" value="Glycos_transf_1"/>
    <property type="match status" value="1"/>
</dbReference>
<accession>A0A916XSI8</accession>
<feature type="domain" description="Glycosyl transferase family 1" evidence="2">
    <location>
        <begin position="237"/>
        <end position="397"/>
    </location>
</feature>
<dbReference type="RefSeq" id="WP_188848830.1">
    <property type="nucleotide sequence ID" value="NZ_BMJJ01000001.1"/>
</dbReference>
<dbReference type="CDD" id="cd03801">
    <property type="entry name" value="GT4_PimA-like"/>
    <property type="match status" value="1"/>
</dbReference>
<dbReference type="Proteomes" id="UP000613160">
    <property type="component" value="Unassembled WGS sequence"/>
</dbReference>
<name>A0A916XSI8_9HYPH</name>
<proteinExistence type="predicted"/>
<evidence type="ECO:0000313" key="4">
    <source>
        <dbReference type="Proteomes" id="UP000613160"/>
    </source>
</evidence>
<dbReference type="SUPFAM" id="SSF53756">
    <property type="entry name" value="UDP-Glycosyltransferase/glycogen phosphorylase"/>
    <property type="match status" value="1"/>
</dbReference>
<feature type="compositionally biased region" description="Basic and acidic residues" evidence="1">
    <location>
        <begin position="226"/>
        <end position="237"/>
    </location>
</feature>
<gene>
    <name evidence="3" type="ORF">GCM10011335_03510</name>
</gene>
<evidence type="ECO:0000256" key="1">
    <source>
        <dbReference type="SAM" id="MobiDB-lite"/>
    </source>
</evidence>
<dbReference type="EMBL" id="BMJJ01000001">
    <property type="protein sequence ID" value="GGD04020.1"/>
    <property type="molecule type" value="Genomic_DNA"/>
</dbReference>
<dbReference type="PANTHER" id="PTHR12526:SF636">
    <property type="entry name" value="BLL3647 PROTEIN"/>
    <property type="match status" value="1"/>
</dbReference>
<comment type="caution">
    <text evidence="3">The sequence shown here is derived from an EMBL/GenBank/DDBJ whole genome shotgun (WGS) entry which is preliminary data.</text>
</comment>
<evidence type="ECO:0000313" key="3">
    <source>
        <dbReference type="EMBL" id="GGD04020.1"/>
    </source>
</evidence>
<reference evidence="3" key="1">
    <citation type="journal article" date="2014" name="Int. J. Syst. Evol. Microbiol.">
        <title>Complete genome sequence of Corynebacterium casei LMG S-19264T (=DSM 44701T), isolated from a smear-ripened cheese.</title>
        <authorList>
            <consortium name="US DOE Joint Genome Institute (JGI-PGF)"/>
            <person name="Walter F."/>
            <person name="Albersmeier A."/>
            <person name="Kalinowski J."/>
            <person name="Ruckert C."/>
        </authorList>
    </citation>
    <scope>NUCLEOTIDE SEQUENCE</scope>
    <source>
        <strain evidence="3">CGMCC 1.15493</strain>
    </source>
</reference>
<organism evidence="3 4">
    <name type="scientific">Aureimonas glaciei</name>
    <dbReference type="NCBI Taxonomy" id="1776957"/>
    <lineage>
        <taxon>Bacteria</taxon>
        <taxon>Pseudomonadati</taxon>
        <taxon>Pseudomonadota</taxon>
        <taxon>Alphaproteobacteria</taxon>
        <taxon>Hyphomicrobiales</taxon>
        <taxon>Aurantimonadaceae</taxon>
        <taxon>Aureimonas</taxon>
    </lineage>
</organism>
<dbReference type="GO" id="GO:0016757">
    <property type="term" value="F:glycosyltransferase activity"/>
    <property type="evidence" value="ECO:0007669"/>
    <property type="project" value="InterPro"/>
</dbReference>
<sequence length="426" mass="47322">MEQTIAWPRVAIVLKGYPRLSETFIAQEILGLKQLGLKLTLVSLRLPTDEREHPVHGEIAEVPNYLPEYLYTDPLRVFRAWRIARKLPFYAEAKRQFLRDWRRDPTPNRGRRFGQALVLAAEMPADVGLIYVHFLHTPGSVARYAGRMLGLPFAVSAHAKDIWTLQDWEKREKLADCAFLVTCTAANAEHLQALAPDPARVGLVYHGLDFGRFPPPDDGAPDDGDRDGRDRDGRDPARPVKLLTVGRLVDKKGYRGLFDALALLPAGCHWRLDIIGGGPLKAELKARAKALGLADRITFLGAMAQAEILERYRTADIFPLNCRVSDDGDRDGLPNVLMEAQSQRLLCVSTRVSAIPELIIDGETGLLVPPNDPEAFAAALSRAIADPALRRRLAEAGLDRVTRHFGYAAGVKTIFRRIGETLGRRA</sequence>
<feature type="region of interest" description="Disordered" evidence="1">
    <location>
        <begin position="212"/>
        <end position="237"/>
    </location>
</feature>
<dbReference type="Gene3D" id="3.40.50.2000">
    <property type="entry name" value="Glycogen Phosphorylase B"/>
    <property type="match status" value="2"/>
</dbReference>
<reference evidence="3" key="2">
    <citation type="submission" date="2020-09" db="EMBL/GenBank/DDBJ databases">
        <authorList>
            <person name="Sun Q."/>
            <person name="Zhou Y."/>
        </authorList>
    </citation>
    <scope>NUCLEOTIDE SEQUENCE</scope>
    <source>
        <strain evidence="3">CGMCC 1.15493</strain>
    </source>
</reference>